<evidence type="ECO:0000259" key="14">
    <source>
        <dbReference type="Pfam" id="PF00593"/>
    </source>
</evidence>
<comment type="similarity">
    <text evidence="10 12">Belongs to the TonB-dependent receptor family.</text>
</comment>
<evidence type="ECO:0000256" key="12">
    <source>
        <dbReference type="RuleBase" id="RU003357"/>
    </source>
</evidence>
<evidence type="ECO:0000256" key="9">
    <source>
        <dbReference type="ARBA" id="ARBA00023237"/>
    </source>
</evidence>
<dbReference type="Pfam" id="PF00593">
    <property type="entry name" value="TonB_dep_Rec_b-barrel"/>
    <property type="match status" value="1"/>
</dbReference>
<dbReference type="InterPro" id="IPR037066">
    <property type="entry name" value="Plug_dom_sf"/>
</dbReference>
<evidence type="ECO:0000256" key="6">
    <source>
        <dbReference type="ARBA" id="ARBA00023065"/>
    </source>
</evidence>
<feature type="signal peptide" evidence="13">
    <location>
        <begin position="1"/>
        <end position="23"/>
    </location>
</feature>
<reference evidence="17" key="1">
    <citation type="journal article" date="2020" name="MBio">
        <title>Horizontal gene transfer to a defensive symbiont with a reduced genome amongst a multipartite beetle microbiome.</title>
        <authorList>
            <person name="Waterworth S.C."/>
            <person name="Florez L.V."/>
            <person name="Rees E.R."/>
            <person name="Hertweck C."/>
            <person name="Kaltenpoth M."/>
            <person name="Kwan J.C."/>
        </authorList>
    </citation>
    <scope>NUCLEOTIDE SEQUENCE [LARGE SCALE GENOMIC DNA]</scope>
</reference>
<evidence type="ECO:0000256" key="7">
    <source>
        <dbReference type="ARBA" id="ARBA00023077"/>
    </source>
</evidence>
<keyword evidence="4 10" id="KW-0812">Transmembrane</keyword>
<evidence type="ECO:0000256" key="4">
    <source>
        <dbReference type="ARBA" id="ARBA00022692"/>
    </source>
</evidence>
<evidence type="ECO:0000256" key="10">
    <source>
        <dbReference type="PROSITE-ProRule" id="PRU01360"/>
    </source>
</evidence>
<dbReference type="PANTHER" id="PTHR30069">
    <property type="entry name" value="TONB-DEPENDENT OUTER MEMBRANE RECEPTOR"/>
    <property type="match status" value="1"/>
</dbReference>
<keyword evidence="2 10" id="KW-0813">Transport</keyword>
<dbReference type="GO" id="GO:0044718">
    <property type="term" value="P:siderophore transmembrane transport"/>
    <property type="evidence" value="ECO:0007669"/>
    <property type="project" value="TreeGrafter"/>
</dbReference>
<dbReference type="PANTHER" id="PTHR30069:SF53">
    <property type="entry name" value="COLICIN I RECEPTOR-RELATED"/>
    <property type="match status" value="1"/>
</dbReference>
<name>A0A833UCF6_ACIBZ</name>
<protein>
    <submittedName>
        <fullName evidence="16">Colicin I receptor</fullName>
    </submittedName>
</protein>
<dbReference type="CDD" id="cd01347">
    <property type="entry name" value="ligand_gated_channel"/>
    <property type="match status" value="1"/>
</dbReference>
<dbReference type="GO" id="GO:0009279">
    <property type="term" value="C:cell outer membrane"/>
    <property type="evidence" value="ECO:0007669"/>
    <property type="project" value="UniProtKB-SubCell"/>
</dbReference>
<keyword evidence="16" id="KW-0675">Receptor</keyword>
<dbReference type="EMBL" id="WNDP01000053">
    <property type="protein sequence ID" value="KAF1024781.1"/>
    <property type="molecule type" value="Genomic_DNA"/>
</dbReference>
<keyword evidence="7 12" id="KW-0798">TonB box</keyword>
<evidence type="ECO:0000256" key="1">
    <source>
        <dbReference type="ARBA" id="ARBA00004571"/>
    </source>
</evidence>
<evidence type="ECO:0000256" key="3">
    <source>
        <dbReference type="ARBA" id="ARBA00022452"/>
    </source>
</evidence>
<keyword evidence="8 10" id="KW-0472">Membrane</keyword>
<organism evidence="16 17">
    <name type="scientific">Acinetobacter bereziniae</name>
    <name type="common">Acinetobacter genomosp. 10</name>
    <dbReference type="NCBI Taxonomy" id="106648"/>
    <lineage>
        <taxon>Bacteria</taxon>
        <taxon>Pseudomonadati</taxon>
        <taxon>Pseudomonadota</taxon>
        <taxon>Gammaproteobacteria</taxon>
        <taxon>Moraxellales</taxon>
        <taxon>Moraxellaceae</taxon>
        <taxon>Acinetobacter</taxon>
    </lineage>
</organism>
<feature type="domain" description="TonB-dependent receptor-like beta-barrel" evidence="14">
    <location>
        <begin position="227"/>
        <end position="693"/>
    </location>
</feature>
<accession>A0A833UCF6</accession>
<dbReference type="Gene3D" id="2.170.130.10">
    <property type="entry name" value="TonB-dependent receptor, plug domain"/>
    <property type="match status" value="1"/>
</dbReference>
<dbReference type="SUPFAM" id="SSF56935">
    <property type="entry name" value="Porins"/>
    <property type="match status" value="1"/>
</dbReference>
<evidence type="ECO:0000313" key="17">
    <source>
        <dbReference type="Proteomes" id="UP000490535"/>
    </source>
</evidence>
<dbReference type="Pfam" id="PF07715">
    <property type="entry name" value="Plug"/>
    <property type="match status" value="1"/>
</dbReference>
<evidence type="ECO:0000256" key="13">
    <source>
        <dbReference type="SAM" id="SignalP"/>
    </source>
</evidence>
<feature type="chain" id="PRO_5033058023" evidence="13">
    <location>
        <begin position="24"/>
        <end position="729"/>
    </location>
</feature>
<evidence type="ECO:0000256" key="5">
    <source>
        <dbReference type="ARBA" id="ARBA00022729"/>
    </source>
</evidence>
<evidence type="ECO:0000313" key="16">
    <source>
        <dbReference type="EMBL" id="KAF1024781.1"/>
    </source>
</evidence>
<keyword evidence="5 13" id="KW-0732">Signal</keyword>
<evidence type="ECO:0000259" key="15">
    <source>
        <dbReference type="Pfam" id="PF07715"/>
    </source>
</evidence>
<keyword evidence="6" id="KW-0406">Ion transport</keyword>
<feature type="short sequence motif" description="TonB C-terminal box" evidence="11">
    <location>
        <begin position="712"/>
        <end position="729"/>
    </location>
</feature>
<dbReference type="PROSITE" id="PS52016">
    <property type="entry name" value="TONB_DEPENDENT_REC_3"/>
    <property type="match status" value="1"/>
</dbReference>
<dbReference type="InterPro" id="IPR036942">
    <property type="entry name" value="Beta-barrel_TonB_sf"/>
</dbReference>
<dbReference type="InterPro" id="IPR010917">
    <property type="entry name" value="TonB_rcpt_CS"/>
</dbReference>
<evidence type="ECO:0000256" key="8">
    <source>
        <dbReference type="ARBA" id="ARBA00023136"/>
    </source>
</evidence>
<comment type="subcellular location">
    <subcellularLocation>
        <location evidence="1 10">Cell outer membrane</location>
        <topology evidence="1 10">Multi-pass membrane protein</topology>
    </subcellularLocation>
</comment>
<dbReference type="Proteomes" id="UP000490535">
    <property type="component" value="Unassembled WGS sequence"/>
</dbReference>
<dbReference type="GO" id="GO:0015344">
    <property type="term" value="F:siderophore uptake transmembrane transporter activity"/>
    <property type="evidence" value="ECO:0007669"/>
    <property type="project" value="TreeGrafter"/>
</dbReference>
<dbReference type="InterPro" id="IPR000531">
    <property type="entry name" value="Beta-barrel_TonB"/>
</dbReference>
<keyword evidence="3 10" id="KW-1134">Transmembrane beta strand</keyword>
<dbReference type="PROSITE" id="PS01156">
    <property type="entry name" value="TONB_DEPENDENT_REC_2"/>
    <property type="match status" value="1"/>
</dbReference>
<evidence type="ECO:0000256" key="2">
    <source>
        <dbReference type="ARBA" id="ARBA00022448"/>
    </source>
</evidence>
<comment type="caution">
    <text evidence="16">The sequence shown here is derived from an EMBL/GenBank/DDBJ whole genome shotgun (WGS) entry which is preliminary data.</text>
</comment>
<evidence type="ECO:0000256" key="11">
    <source>
        <dbReference type="PROSITE-ProRule" id="PRU10144"/>
    </source>
</evidence>
<dbReference type="AlphaFoldDB" id="A0A833UCF6"/>
<gene>
    <name evidence="16" type="primary">cirA_5</name>
    <name evidence="16" type="ORF">GAK29_02357</name>
</gene>
<sequence>MRKFNLRPITIALLGISTTSTFANNKTESNTAQQLATIVVSAAGYEQKLKDAPASITVITEKDLKDKRINSIADALIDIEGVDISPQAGKTGGLNIRIRGMDSEYSLVLIDGRRQNSTGDITPNGFGESNNSFIPPISAIERIEVIRGPASTLYGSDAMGGVVNIITKKVSDVWTGSTTIEATLLPNSSSFGNQRATESFLTGPIIENLLGVQLRTRTARRAQSDVGYLDQNDNAVVLGMGNNPTKSSIDTVGARLTFTPTKQHDFSLEYEKTEQWYDNSKAQLGTLGANGGYDKAQEYNRNQIVLAHTWRNGLGTLDSSISNTQTETVGRLIPSRAQAGSNVISPRLLESKDTIFDTKFTSQYFDAHNITLGGQWWDASIKDGLRVNKDVSFRQIGVFAEDTWALTPNLALTTGLRFDNHDTFGSFWTPRAYLVWNANDNWTLKGGYSEGYKAPRLERLTNGIYNVGGQGRTPLFGNPNLKPETSRNLEFGTYFTNQSNFDANITAFYSQVKDKIITGSIERTCDASDLQNKKSCEEYMASVGTPWLMQSGDTGSRNWSVRRPINAQKADIYGIETGLNWEFVPTWKLGLNYTWTETEIQDKTLGNPPLNDTPEHIVNASLKWQADDKIQLWARGEYRSERARYMSNYNNLTATEKGVYDALGDYKAYALMHVGSNFNVNKLWDIGVGLYNVFDKNFIDYQKVGSLYYNQYSNTQEGRRVQLSTTFKF</sequence>
<keyword evidence="9 10" id="KW-0998">Cell outer membrane</keyword>
<feature type="domain" description="TonB-dependent receptor plug" evidence="15">
    <location>
        <begin position="49"/>
        <end position="162"/>
    </location>
</feature>
<dbReference type="InterPro" id="IPR012910">
    <property type="entry name" value="Plug_dom"/>
</dbReference>
<dbReference type="Gene3D" id="2.40.170.20">
    <property type="entry name" value="TonB-dependent receptor, beta-barrel domain"/>
    <property type="match status" value="1"/>
</dbReference>
<proteinExistence type="inferred from homology"/>
<dbReference type="InterPro" id="IPR039426">
    <property type="entry name" value="TonB-dep_rcpt-like"/>
</dbReference>